<accession>G8BU58</accession>
<dbReference type="AlphaFoldDB" id="G8BU58"/>
<keyword evidence="2" id="KW-1185">Reference proteome</keyword>
<evidence type="ECO:0000313" key="2">
    <source>
        <dbReference type="Proteomes" id="UP000005666"/>
    </source>
</evidence>
<dbReference type="RefSeq" id="XP_003685870.1">
    <property type="nucleotide sequence ID" value="XM_003685822.1"/>
</dbReference>
<name>G8BU58_TETPH</name>
<gene>
    <name evidence="1" type="primary">TPHA0E03460</name>
    <name evidence="1" type="ordered locus">TPHA_0E03460</name>
</gene>
<proteinExistence type="predicted"/>
<dbReference type="KEGG" id="tpf:TPHA_0E03460"/>
<sequence length="310" mass="34923">MSYGALRKYSGSRPAVQATFESSNEKSLIWDSEDNIYVHSGCEDADLASLQVTRVLNNPGSPNGMESPTLSVSVSARGTTESSQNICLSSNNYDLINDNGRSSFDQYSILSLSSSFGLHTTSRGQNSDSDKESSAAGLISIPKIEEKSSFTKKYKIIDDWCLNNELKFSHSNNNDHLVNINSNCTSEGNNRKKQEYTVSIFPSNSHHLHDSDLYTQLREIQILHIKNFIKGMVPILRNFNSEINNGSINSVQYPIKYSSIPSVFSERDLLLFYSFKYDELNRKADNILQFREELFESRSNMSNINSDRSI</sequence>
<dbReference type="HOGENOM" id="CLU_897654_0_0_1"/>
<reference evidence="1 2" key="1">
    <citation type="journal article" date="2011" name="Proc. Natl. Acad. Sci. U.S.A.">
        <title>Evolutionary erosion of yeast sex chromosomes by mating-type switching accidents.</title>
        <authorList>
            <person name="Gordon J.L."/>
            <person name="Armisen D."/>
            <person name="Proux-Wera E."/>
            <person name="Oheigeartaigh S.S."/>
            <person name="Byrne K.P."/>
            <person name="Wolfe K.H."/>
        </authorList>
    </citation>
    <scope>NUCLEOTIDE SEQUENCE [LARGE SCALE GENOMIC DNA]</scope>
    <source>
        <strain evidence="2">ATCC 24235 / CBS 4417 / NBRC 1672 / NRRL Y-8282 / UCD 70-5</strain>
    </source>
</reference>
<dbReference type="Proteomes" id="UP000005666">
    <property type="component" value="Chromosome 5"/>
</dbReference>
<evidence type="ECO:0000313" key="1">
    <source>
        <dbReference type="EMBL" id="CCE63436.1"/>
    </source>
</evidence>
<organism evidence="1 2">
    <name type="scientific">Tetrapisispora phaffii (strain ATCC 24235 / CBS 4417 / NBRC 1672 / NRRL Y-8282 / UCD 70-5)</name>
    <name type="common">Yeast</name>
    <name type="synonym">Fabospora phaffii</name>
    <dbReference type="NCBI Taxonomy" id="1071381"/>
    <lineage>
        <taxon>Eukaryota</taxon>
        <taxon>Fungi</taxon>
        <taxon>Dikarya</taxon>
        <taxon>Ascomycota</taxon>
        <taxon>Saccharomycotina</taxon>
        <taxon>Saccharomycetes</taxon>
        <taxon>Saccharomycetales</taxon>
        <taxon>Saccharomycetaceae</taxon>
        <taxon>Tetrapisispora</taxon>
    </lineage>
</organism>
<protein>
    <submittedName>
        <fullName evidence="1">Uncharacterized protein</fullName>
    </submittedName>
</protein>
<dbReference type="EMBL" id="HE612860">
    <property type="protein sequence ID" value="CCE63436.1"/>
    <property type="molecule type" value="Genomic_DNA"/>
</dbReference>
<dbReference type="GeneID" id="11531518"/>